<accession>A0A0G1XPD5</accession>
<name>A0A0G1XPD5_9BACT</name>
<dbReference type="EMBL" id="LCRI01000013">
    <property type="protein sequence ID" value="KKW32806.1"/>
    <property type="molecule type" value="Genomic_DNA"/>
</dbReference>
<feature type="compositionally biased region" description="Basic and acidic residues" evidence="2">
    <location>
        <begin position="14"/>
        <end position="40"/>
    </location>
</feature>
<proteinExistence type="predicted"/>
<feature type="region of interest" description="Disordered" evidence="2">
    <location>
        <begin position="1"/>
        <end position="43"/>
    </location>
</feature>
<dbReference type="AlphaFoldDB" id="A0A0G1XPD5"/>
<comment type="caution">
    <text evidence="3">The sequence shown here is derived from an EMBL/GenBank/DDBJ whole genome shotgun (WGS) entry which is preliminary data.</text>
</comment>
<organism evidence="3 4">
    <name type="scientific">Candidatus Uhrbacteria bacterium GW2011_GWA2_53_10</name>
    <dbReference type="NCBI Taxonomy" id="1618980"/>
    <lineage>
        <taxon>Bacteria</taxon>
        <taxon>Candidatus Uhriibacteriota</taxon>
    </lineage>
</organism>
<evidence type="ECO:0000313" key="4">
    <source>
        <dbReference type="Proteomes" id="UP000034711"/>
    </source>
</evidence>
<feature type="coiled-coil region" evidence="1">
    <location>
        <begin position="573"/>
        <end position="723"/>
    </location>
</feature>
<sequence>MSERIGPSKMYFQEARRAVSAEKKKEEVEQEPEQSRRKNQMETVQEQIMELEKDQELPSLNARERQAIETALLSKREEQAQLKEDFVQARRAARKLSGERREQTKAEIERNLEQRVTDTESLIAFTETLMSDTRDYAVGSRVAEFSKLLTQTAWGTGGFEKRLASLYANNPDELPSQLRQHVEKAVEQWKKTQADAQLEASSLRGAALEVYGRDVRKEWQDKDVKTFVKDWAASGATDLDIRDAESIAFLLRDTTFGSAVANPEQVRAGLAVVLGSEKMSGERHSGDLTRRVFTWRVVTEPRLRSLADKSNNKEGWRSLFEITRYYGDKPKVFAEMIDRHFSKLTSPERDELKTTLAENRHLIDSRDNTDRGNTWHTREQELFEFSQETEFWMRDAAERVKETNEILFDAERLKTGYGKRVQAEVQGAYEKKLHAEVPWMDKAIQTIGGFSTNFEALREERDLLAETFLEKGRIRSVETIDPKAAGKAVKDLREVAERMKRTRAGLADQTKGMDSRMTPIERSDVQDRLAREFWDTVEERKLWSVEQRIKWLQGTINDKREPRHDQKGFSSVDERLSKQLETTRDLLEQLRRSGKEEADSAVRKFLPSSKIQETRGEIKQLLERVSAFQKEGHGQEIDGWIQSLHMSVREERKRIQEDAKDFSSRARELEKKANALEKERDLLKKKTLVLGKTGKMNQLQSRIETLQRESEEIREKSEAMNKRDSALYDLESLTTRS</sequence>
<keyword evidence="1" id="KW-0175">Coiled coil</keyword>
<evidence type="ECO:0000256" key="2">
    <source>
        <dbReference type="SAM" id="MobiDB-lite"/>
    </source>
</evidence>
<reference evidence="3 4" key="1">
    <citation type="journal article" date="2015" name="Nature">
        <title>rRNA introns, odd ribosomes, and small enigmatic genomes across a large radiation of phyla.</title>
        <authorList>
            <person name="Brown C.T."/>
            <person name="Hug L.A."/>
            <person name="Thomas B.C."/>
            <person name="Sharon I."/>
            <person name="Castelle C.J."/>
            <person name="Singh A."/>
            <person name="Wilkins M.J."/>
            <person name="Williams K.H."/>
            <person name="Banfield J.F."/>
        </authorList>
    </citation>
    <scope>NUCLEOTIDE SEQUENCE [LARGE SCALE GENOMIC DNA]</scope>
</reference>
<gene>
    <name evidence="3" type="ORF">UY77_C0013G0014</name>
</gene>
<dbReference type="Proteomes" id="UP000034711">
    <property type="component" value="Unassembled WGS sequence"/>
</dbReference>
<evidence type="ECO:0000256" key="1">
    <source>
        <dbReference type="SAM" id="Coils"/>
    </source>
</evidence>
<protein>
    <submittedName>
        <fullName evidence="3">Uncharacterized protein</fullName>
    </submittedName>
</protein>
<evidence type="ECO:0000313" key="3">
    <source>
        <dbReference type="EMBL" id="KKW32806.1"/>
    </source>
</evidence>